<proteinExistence type="predicted"/>
<dbReference type="EMBL" id="LR796738">
    <property type="protein sequence ID" value="CAB4162156.1"/>
    <property type="molecule type" value="Genomic_DNA"/>
</dbReference>
<reference evidence="1" key="1">
    <citation type="submission" date="2020-04" db="EMBL/GenBank/DDBJ databases">
        <authorList>
            <person name="Chiriac C."/>
            <person name="Salcher M."/>
            <person name="Ghai R."/>
            <person name="Kavagutti S V."/>
        </authorList>
    </citation>
    <scope>NUCLEOTIDE SEQUENCE</scope>
</reference>
<gene>
    <name evidence="1" type="ORF">UFOVP783_21</name>
</gene>
<sequence length="65" mass="7174">MKPIKVCEFRGEATYKVGTRTVTTARRRSGCYPHRVQTWTVTRVDGVLVEGGLRNAVALILAGKV</sequence>
<evidence type="ECO:0000313" key="1">
    <source>
        <dbReference type="EMBL" id="CAB4162156.1"/>
    </source>
</evidence>
<protein>
    <submittedName>
        <fullName evidence="1">Uncharacterized protein</fullName>
    </submittedName>
</protein>
<name>A0A6J5NX05_9CAUD</name>
<accession>A0A6J5NX05</accession>
<organism evidence="1">
    <name type="scientific">uncultured Caudovirales phage</name>
    <dbReference type="NCBI Taxonomy" id="2100421"/>
    <lineage>
        <taxon>Viruses</taxon>
        <taxon>Duplodnaviria</taxon>
        <taxon>Heunggongvirae</taxon>
        <taxon>Uroviricota</taxon>
        <taxon>Caudoviricetes</taxon>
        <taxon>Peduoviridae</taxon>
        <taxon>Maltschvirus</taxon>
        <taxon>Maltschvirus maltsch</taxon>
    </lineage>
</organism>